<comment type="caution">
    <text evidence="2">The sequence shown here is derived from an EMBL/GenBank/DDBJ whole genome shotgun (WGS) entry which is preliminary data.</text>
</comment>
<keyword evidence="1" id="KW-0812">Transmembrane</keyword>
<keyword evidence="3" id="KW-1185">Reference proteome</keyword>
<dbReference type="Pfam" id="PF11139">
    <property type="entry name" value="SfLAP"/>
    <property type="match status" value="1"/>
</dbReference>
<proteinExistence type="predicted"/>
<keyword evidence="1" id="KW-0472">Membrane</keyword>
<dbReference type="EMBL" id="BAAAPZ010000002">
    <property type="protein sequence ID" value="GAA2090337.1"/>
    <property type="molecule type" value="Genomic_DNA"/>
</dbReference>
<feature type="transmembrane region" description="Helical" evidence="1">
    <location>
        <begin position="213"/>
        <end position="235"/>
    </location>
</feature>
<evidence type="ECO:0000256" key="1">
    <source>
        <dbReference type="SAM" id="Phobius"/>
    </source>
</evidence>
<gene>
    <name evidence="2" type="ORF">GCM10009823_06710</name>
</gene>
<dbReference type="Proteomes" id="UP001500984">
    <property type="component" value="Unassembled WGS sequence"/>
</dbReference>
<feature type="transmembrane region" description="Helical" evidence="1">
    <location>
        <begin position="169"/>
        <end position="192"/>
    </location>
</feature>
<feature type="transmembrane region" description="Helical" evidence="1">
    <location>
        <begin position="43"/>
        <end position="64"/>
    </location>
</feature>
<protein>
    <recommendedName>
        <fullName evidence="4">Sap, sulfolipid-1-addressing protein</fullName>
    </recommendedName>
</protein>
<evidence type="ECO:0000313" key="3">
    <source>
        <dbReference type="Proteomes" id="UP001500984"/>
    </source>
</evidence>
<dbReference type="InterPro" id="IPR021315">
    <property type="entry name" value="Gap/Sap"/>
</dbReference>
<evidence type="ECO:0008006" key="4">
    <source>
        <dbReference type="Google" id="ProtNLM"/>
    </source>
</evidence>
<dbReference type="RefSeq" id="WP_344335137.1">
    <property type="nucleotide sequence ID" value="NZ_BAAAPZ010000002.1"/>
</dbReference>
<reference evidence="2 3" key="1">
    <citation type="journal article" date="2019" name="Int. J. Syst. Evol. Microbiol.">
        <title>The Global Catalogue of Microorganisms (GCM) 10K type strain sequencing project: providing services to taxonomists for standard genome sequencing and annotation.</title>
        <authorList>
            <consortium name="The Broad Institute Genomics Platform"/>
            <consortium name="The Broad Institute Genome Sequencing Center for Infectious Disease"/>
            <person name="Wu L."/>
            <person name="Ma J."/>
        </authorList>
    </citation>
    <scope>NUCLEOTIDE SEQUENCE [LARGE SCALE GENOMIC DNA]</scope>
    <source>
        <strain evidence="2 3">JCM 15900</strain>
    </source>
</reference>
<accession>A0ABN2WE20</accession>
<feature type="transmembrane region" description="Helical" evidence="1">
    <location>
        <begin position="132"/>
        <end position="157"/>
    </location>
</feature>
<evidence type="ECO:0000313" key="2">
    <source>
        <dbReference type="EMBL" id="GAA2090337.1"/>
    </source>
</evidence>
<sequence>MTTALALSVLGLALFDSTSAGTSLVPLWLLLAPGRVRAARIAVYLLALAGLYFAGGMLVALIASPVLDFAAGVLESWSPVTAPLVLAALGLVTAGMGALMLTRTFAAHAQLIPSQLQDWRRRTLEADSSRRIVGVALLAFAVEFTGMLPYLGAIALLTRTDLGWAGVTGWVALYCLVMVLPAALLTVVRVLAHARIDPALRRLDDWLERNGTKLSAVSFLAVGVLLTAYGAVGLVI</sequence>
<organism evidence="2 3">
    <name type="scientific">Brevibacterium salitolerans</name>
    <dbReference type="NCBI Taxonomy" id="1403566"/>
    <lineage>
        <taxon>Bacteria</taxon>
        <taxon>Bacillati</taxon>
        <taxon>Actinomycetota</taxon>
        <taxon>Actinomycetes</taxon>
        <taxon>Micrococcales</taxon>
        <taxon>Brevibacteriaceae</taxon>
        <taxon>Brevibacterium</taxon>
    </lineage>
</organism>
<keyword evidence="1" id="KW-1133">Transmembrane helix</keyword>
<name>A0ABN2WE20_9MICO</name>
<feature type="transmembrane region" description="Helical" evidence="1">
    <location>
        <begin position="6"/>
        <end position="31"/>
    </location>
</feature>
<feature type="transmembrane region" description="Helical" evidence="1">
    <location>
        <begin position="84"/>
        <end position="111"/>
    </location>
</feature>